<dbReference type="OrthoDB" id="4062651at2759"/>
<dbReference type="FunFam" id="3.30.200.20:FF:000406">
    <property type="entry name" value="PTI1-like tyrosine-protein kinase At3g15890"/>
    <property type="match status" value="1"/>
</dbReference>
<feature type="domain" description="Protein kinase" evidence="8">
    <location>
        <begin position="722"/>
        <end position="996"/>
    </location>
</feature>
<evidence type="ECO:0000256" key="7">
    <source>
        <dbReference type="SAM" id="MobiDB-lite"/>
    </source>
</evidence>
<dbReference type="Gene3D" id="1.10.510.10">
    <property type="entry name" value="Transferase(Phosphotransferase) domain 1"/>
    <property type="match status" value="2"/>
</dbReference>
<organism evidence="9 10">
    <name type="scientific">Musa troglodytarum</name>
    <name type="common">fe'i banana</name>
    <dbReference type="NCBI Taxonomy" id="320322"/>
    <lineage>
        <taxon>Eukaryota</taxon>
        <taxon>Viridiplantae</taxon>
        <taxon>Streptophyta</taxon>
        <taxon>Embryophyta</taxon>
        <taxon>Tracheophyta</taxon>
        <taxon>Spermatophyta</taxon>
        <taxon>Magnoliopsida</taxon>
        <taxon>Liliopsida</taxon>
        <taxon>Zingiberales</taxon>
        <taxon>Musaceae</taxon>
        <taxon>Musa</taxon>
    </lineage>
</organism>
<dbReference type="PROSITE" id="PS00108">
    <property type="entry name" value="PROTEIN_KINASE_ST"/>
    <property type="match status" value="2"/>
</dbReference>
<dbReference type="InterPro" id="IPR000719">
    <property type="entry name" value="Prot_kinase_dom"/>
</dbReference>
<evidence type="ECO:0000256" key="6">
    <source>
        <dbReference type="PROSITE-ProRule" id="PRU10141"/>
    </source>
</evidence>
<gene>
    <name evidence="9" type="ORF">MUK42_26985</name>
</gene>
<evidence type="ECO:0000313" key="10">
    <source>
        <dbReference type="Proteomes" id="UP001055439"/>
    </source>
</evidence>
<keyword evidence="5 6" id="KW-0067">ATP-binding</keyword>
<evidence type="ECO:0000256" key="3">
    <source>
        <dbReference type="ARBA" id="ARBA00022741"/>
    </source>
</evidence>
<keyword evidence="10" id="KW-1185">Reference proteome</keyword>
<dbReference type="Pfam" id="PF00069">
    <property type="entry name" value="Pkinase"/>
    <property type="match status" value="1"/>
</dbReference>
<sequence>MGSSMSCCGAEKVEQGVVSGGLNSSWRIFTYKELHAATNGFSDDRLLGEGGFGSVYWGKTTDGLQIAVKKLKSMNSKAEMEFAVEVEVLARVRHKNLLGLRGYCAATDQRLIVYDYMPNLSLLSHLHGQFAHEVRLDWRRRMNVILGSAEALVYLHHEVTPHIIHRDIKASNVLLDANFEPLVADFGFAKLVPEGVSHMTTRVKGTLGYLAPEYAMWGRVSDSCDVYSFGILLLELVSGRKPIEKLPGGMKRTITEWAEPLISKGRFGELVDPRLRGNFDGAELRSVVEAAVLCIQGEAEQRPDMKEVVGILRGTEVRGPKTEAVRLKSNRYGEHLMTMDQSSDEGIDDSVDAGVGGGGRGARVEDETSSYGVFGAMEMQNLHDPYVKLWDRRNPLLYKFQASEQHLCPSSELQKEIVFLLMDSVEESAPSAKILVGISLDARASFQLLSWAVTVAAHPNDTVVALHVLAEKEGNRVSCERSRLRQAKASVISALGEFAETGQTKQVTLEAKVRCSSSVGKGLTKEAAQVEANFLVLGRSRNSTPKRNSFEIMRYCFKNAPGGCSIVGIDMQSLPRKDGDADSSTYGDNSSSSSRWTSNHMLRALSPVHKLFYSISKREKRHSPRESICEKDSPRGVLEGPDAGSPVVAEDCSSPPSSVTGRRSSANMWRRSSVMKLLFSLPRSSGESMSKESDACSSYTDDLKPSWRCFTYEEISRSTSNFHPDNLVGRGGFAEVFRGSLYNGRSVAVKRLAKGNGDRQKEKEFLIELGILGHVCHPNTANLIGCCIENGLHLVFDLSCNGSLASALHSKNGKFLEWPSRHKIAIGIARGLHYLHKCCRHRIIHRDIKASNVLLGPDFEPQISDFGLAKWLPKQWTHHSVIPIEGTFGYLAPEYFMHGIVDEKTDVFAFGVLLLEIVTGRRPVDASKQNLLLWAKPLIESGRIAELADPKLEGKYDMNQMQRLVLTASYCVKQSSMWRPSMSEVLELLTNGRDSMEVQISRNIEFQTDKMDDQYLATNCYFDFDY</sequence>
<evidence type="ECO:0000256" key="4">
    <source>
        <dbReference type="ARBA" id="ARBA00022777"/>
    </source>
</evidence>
<keyword evidence="3 6" id="KW-0547">Nucleotide-binding</keyword>
<dbReference type="Proteomes" id="UP001055439">
    <property type="component" value="Chromosome 2"/>
</dbReference>
<dbReference type="InterPro" id="IPR017441">
    <property type="entry name" value="Protein_kinase_ATP_BS"/>
</dbReference>
<dbReference type="FunFam" id="1.10.510.10:FF:000412">
    <property type="entry name" value="Probable receptor-like serine/threonine-protein kinase At5g57670"/>
    <property type="match status" value="1"/>
</dbReference>
<dbReference type="FunFam" id="1.10.510.10:FF:000317">
    <property type="entry name" value="PTI1-like tyrosine-protein kinase At3g15890"/>
    <property type="match status" value="1"/>
</dbReference>
<dbReference type="PROSITE" id="PS50011">
    <property type="entry name" value="PROTEIN_KINASE_DOM"/>
    <property type="match status" value="2"/>
</dbReference>
<feature type="binding site" evidence="6">
    <location>
        <position position="70"/>
    </location>
    <ligand>
        <name>ATP</name>
        <dbReference type="ChEBI" id="CHEBI:30616"/>
    </ligand>
</feature>
<dbReference type="CDD" id="cd00293">
    <property type="entry name" value="USP-like"/>
    <property type="match status" value="1"/>
</dbReference>
<dbReference type="SUPFAM" id="SSF52402">
    <property type="entry name" value="Adenine nucleotide alpha hydrolases-like"/>
    <property type="match status" value="1"/>
</dbReference>
<dbReference type="PANTHER" id="PTHR47987">
    <property type="entry name" value="OS08G0249100 PROTEIN"/>
    <property type="match status" value="1"/>
</dbReference>
<evidence type="ECO:0000256" key="5">
    <source>
        <dbReference type="ARBA" id="ARBA00022840"/>
    </source>
</evidence>
<dbReference type="GO" id="GO:0004674">
    <property type="term" value="F:protein serine/threonine kinase activity"/>
    <property type="evidence" value="ECO:0007669"/>
    <property type="project" value="UniProtKB-KW"/>
</dbReference>
<feature type="region of interest" description="Disordered" evidence="7">
    <location>
        <begin position="623"/>
        <end position="666"/>
    </location>
</feature>
<dbReference type="AlphaFoldDB" id="A0A9E7JRG4"/>
<keyword evidence="2" id="KW-0808">Transferase</keyword>
<dbReference type="GO" id="GO:0005524">
    <property type="term" value="F:ATP binding"/>
    <property type="evidence" value="ECO:0007669"/>
    <property type="project" value="UniProtKB-UniRule"/>
</dbReference>
<evidence type="ECO:0000313" key="9">
    <source>
        <dbReference type="EMBL" id="URD91322.1"/>
    </source>
</evidence>
<dbReference type="Gene3D" id="3.30.200.20">
    <property type="entry name" value="Phosphorylase Kinase, domain 1"/>
    <property type="match status" value="2"/>
</dbReference>
<feature type="region of interest" description="Disordered" evidence="7">
    <location>
        <begin position="575"/>
        <end position="596"/>
    </location>
</feature>
<evidence type="ECO:0000259" key="8">
    <source>
        <dbReference type="PROSITE" id="PS50011"/>
    </source>
</evidence>
<feature type="compositionally biased region" description="Polar residues" evidence="7">
    <location>
        <begin position="654"/>
        <end position="666"/>
    </location>
</feature>
<keyword evidence="4" id="KW-0418">Kinase</keyword>
<dbReference type="InterPro" id="IPR046958">
    <property type="entry name" value="RBK1/2/STUNTED"/>
</dbReference>
<dbReference type="Pfam" id="PF00582">
    <property type="entry name" value="Usp"/>
    <property type="match status" value="1"/>
</dbReference>
<dbReference type="InterPro" id="IPR014729">
    <property type="entry name" value="Rossmann-like_a/b/a_fold"/>
</dbReference>
<dbReference type="FunFam" id="3.30.200.20:FF:000389">
    <property type="entry name" value="Receptor-like cytosolic serine/threonine-protein kinase RBK1"/>
    <property type="match status" value="1"/>
</dbReference>
<dbReference type="SMART" id="SM00220">
    <property type="entry name" value="S_TKc"/>
    <property type="match status" value="2"/>
</dbReference>
<dbReference type="PANTHER" id="PTHR47987:SF3">
    <property type="entry name" value="OS08G0249100 PROTEIN"/>
    <property type="match status" value="1"/>
</dbReference>
<dbReference type="InterPro" id="IPR011009">
    <property type="entry name" value="Kinase-like_dom_sf"/>
</dbReference>
<proteinExistence type="predicted"/>
<dbReference type="Gene3D" id="3.40.50.620">
    <property type="entry name" value="HUPs"/>
    <property type="match status" value="1"/>
</dbReference>
<feature type="domain" description="Protein kinase" evidence="8">
    <location>
        <begin position="41"/>
        <end position="317"/>
    </location>
</feature>
<dbReference type="EMBL" id="CP097504">
    <property type="protein sequence ID" value="URD91322.1"/>
    <property type="molecule type" value="Genomic_DNA"/>
</dbReference>
<dbReference type="SUPFAM" id="SSF56112">
    <property type="entry name" value="Protein kinase-like (PK-like)"/>
    <property type="match status" value="2"/>
</dbReference>
<evidence type="ECO:0000256" key="2">
    <source>
        <dbReference type="ARBA" id="ARBA00022679"/>
    </source>
</evidence>
<evidence type="ECO:0000256" key="1">
    <source>
        <dbReference type="ARBA" id="ARBA00022527"/>
    </source>
</evidence>
<dbReference type="CDD" id="cd14066">
    <property type="entry name" value="STKc_IRAK"/>
    <property type="match status" value="1"/>
</dbReference>
<dbReference type="Pfam" id="PF07714">
    <property type="entry name" value="PK_Tyr_Ser-Thr"/>
    <property type="match status" value="1"/>
</dbReference>
<reference evidence="9" key="1">
    <citation type="submission" date="2022-05" db="EMBL/GenBank/DDBJ databases">
        <title>The Musa troglodytarum L. genome provides insights into the mechanism of non-climacteric behaviour and enrichment of carotenoids.</title>
        <authorList>
            <person name="Wang J."/>
        </authorList>
    </citation>
    <scope>NUCLEOTIDE SEQUENCE</scope>
    <source>
        <tissue evidence="9">Leaf</tissue>
    </source>
</reference>
<feature type="binding site" evidence="6">
    <location>
        <position position="750"/>
    </location>
    <ligand>
        <name>ATP</name>
        <dbReference type="ChEBI" id="CHEBI:30616"/>
    </ligand>
</feature>
<dbReference type="InterPro" id="IPR008271">
    <property type="entry name" value="Ser/Thr_kinase_AS"/>
</dbReference>
<feature type="compositionally biased region" description="Basic and acidic residues" evidence="7">
    <location>
        <begin position="624"/>
        <end position="634"/>
    </location>
</feature>
<name>A0A9E7JRG4_9LILI</name>
<keyword evidence="1" id="KW-0723">Serine/threonine-protein kinase</keyword>
<protein>
    <submittedName>
        <fullName evidence="9">ATP binding protein</fullName>
    </submittedName>
</protein>
<dbReference type="InterPro" id="IPR006016">
    <property type="entry name" value="UspA"/>
</dbReference>
<accession>A0A9E7JRG4</accession>
<dbReference type="InterPro" id="IPR001245">
    <property type="entry name" value="Ser-Thr/Tyr_kinase_cat_dom"/>
</dbReference>
<dbReference type="PROSITE" id="PS00107">
    <property type="entry name" value="PROTEIN_KINASE_ATP"/>
    <property type="match status" value="2"/>
</dbReference>
<feature type="compositionally biased region" description="Low complexity" evidence="7">
    <location>
        <begin position="583"/>
        <end position="594"/>
    </location>
</feature>